<dbReference type="Proteomes" id="UP001204376">
    <property type="component" value="Unassembled WGS sequence"/>
</dbReference>
<evidence type="ECO:0000256" key="6">
    <source>
        <dbReference type="ARBA" id="ARBA00022989"/>
    </source>
</evidence>
<name>A0ABT1SYK0_9SPHI</name>
<evidence type="ECO:0000256" key="7">
    <source>
        <dbReference type="ARBA" id="ARBA00023136"/>
    </source>
</evidence>
<comment type="subcellular location">
    <subcellularLocation>
        <location evidence="1">Cell membrane</location>
        <topology evidence="1">Multi-pass membrane protein</topology>
    </subcellularLocation>
</comment>
<evidence type="ECO:0000313" key="10">
    <source>
        <dbReference type="Proteomes" id="UP001204376"/>
    </source>
</evidence>
<evidence type="ECO:0000256" key="1">
    <source>
        <dbReference type="ARBA" id="ARBA00004651"/>
    </source>
</evidence>
<gene>
    <name evidence="9" type="ORF">NPE20_04995</name>
</gene>
<evidence type="ECO:0000313" key="9">
    <source>
        <dbReference type="EMBL" id="MCQ6957298.1"/>
    </source>
</evidence>
<evidence type="ECO:0000256" key="2">
    <source>
        <dbReference type="ARBA" id="ARBA00022475"/>
    </source>
</evidence>
<keyword evidence="7 8" id="KW-0472">Membrane</keyword>
<sequence length="185" mass="21565">MKENKLKLSPALKFVIKFLCLFAFIYGFYVFYLGVMSPEGKLYSVFLDEHLNFINWLRYVLIESSAVILNLLGYQTKTAADQMLVVGHNIVHIGYDCLGFGVMSFFTAFVIAYPGLLKTKLYFWGIGLLVIQMLNLSRFVILSIYWRPTKNVYMSDHHTIFNIAVYIVIAISLYFYTRHQDKPYF</sequence>
<dbReference type="NCBIfam" id="NF046083">
    <property type="entry name" value="exosort_XrtY"/>
    <property type="match status" value="1"/>
</dbReference>
<feature type="transmembrane region" description="Helical" evidence="8">
    <location>
        <begin position="93"/>
        <end position="116"/>
    </location>
</feature>
<keyword evidence="4 8" id="KW-0812">Transmembrane</keyword>
<keyword evidence="10" id="KW-1185">Reference proteome</keyword>
<feature type="transmembrane region" description="Helical" evidence="8">
    <location>
        <begin position="12"/>
        <end position="33"/>
    </location>
</feature>
<dbReference type="InterPro" id="IPR026392">
    <property type="entry name" value="Exo/Archaeosortase_dom"/>
</dbReference>
<dbReference type="NCBIfam" id="TIGR04178">
    <property type="entry name" value="exo_archaeo"/>
    <property type="match status" value="1"/>
</dbReference>
<reference evidence="9 10" key="1">
    <citation type="submission" date="2022-07" db="EMBL/GenBank/DDBJ databases">
        <title>Mucilaginibacter sp. JC4.</title>
        <authorList>
            <person name="Le V."/>
            <person name="Ko S.-R."/>
            <person name="Ahn C.-Y."/>
            <person name="Oh H.-M."/>
        </authorList>
    </citation>
    <scope>NUCLEOTIDE SEQUENCE [LARGE SCALE GENOMIC DNA]</scope>
    <source>
        <strain evidence="9 10">JC4</strain>
    </source>
</reference>
<organism evidence="9 10">
    <name type="scientific">Mucilaginibacter aquariorum</name>
    <dbReference type="NCBI Taxonomy" id="2967225"/>
    <lineage>
        <taxon>Bacteria</taxon>
        <taxon>Pseudomonadati</taxon>
        <taxon>Bacteroidota</taxon>
        <taxon>Sphingobacteriia</taxon>
        <taxon>Sphingobacteriales</taxon>
        <taxon>Sphingobacteriaceae</taxon>
        <taxon>Mucilaginibacter</taxon>
    </lineage>
</organism>
<keyword evidence="2" id="KW-1003">Cell membrane</keyword>
<accession>A0ABT1SYK0</accession>
<evidence type="ECO:0000256" key="5">
    <source>
        <dbReference type="ARBA" id="ARBA00022801"/>
    </source>
</evidence>
<feature type="transmembrane region" description="Helical" evidence="8">
    <location>
        <begin position="53"/>
        <end position="72"/>
    </location>
</feature>
<keyword evidence="3" id="KW-0645">Protease</keyword>
<feature type="transmembrane region" description="Helical" evidence="8">
    <location>
        <begin position="158"/>
        <end position="176"/>
    </location>
</feature>
<dbReference type="RefSeq" id="WP_256537505.1">
    <property type="nucleotide sequence ID" value="NZ_JANHOH010000001.1"/>
</dbReference>
<comment type="caution">
    <text evidence="9">The sequence shown here is derived from an EMBL/GenBank/DDBJ whole genome shotgun (WGS) entry which is preliminary data.</text>
</comment>
<evidence type="ECO:0000256" key="8">
    <source>
        <dbReference type="SAM" id="Phobius"/>
    </source>
</evidence>
<keyword evidence="5" id="KW-0378">Hydrolase</keyword>
<feature type="transmembrane region" description="Helical" evidence="8">
    <location>
        <begin position="122"/>
        <end position="146"/>
    </location>
</feature>
<evidence type="ECO:0000256" key="4">
    <source>
        <dbReference type="ARBA" id="ARBA00022692"/>
    </source>
</evidence>
<evidence type="ECO:0000256" key="3">
    <source>
        <dbReference type="ARBA" id="ARBA00022670"/>
    </source>
</evidence>
<proteinExistence type="predicted"/>
<protein>
    <recommendedName>
        <fullName evidence="11">Exosortase/archaeosortase family protein</fullName>
    </recommendedName>
</protein>
<evidence type="ECO:0008006" key="11">
    <source>
        <dbReference type="Google" id="ProtNLM"/>
    </source>
</evidence>
<dbReference type="EMBL" id="JANHOH010000001">
    <property type="protein sequence ID" value="MCQ6957298.1"/>
    <property type="molecule type" value="Genomic_DNA"/>
</dbReference>
<keyword evidence="6 8" id="KW-1133">Transmembrane helix</keyword>